<accession>A0ABV1MXB8</accession>
<dbReference type="RefSeq" id="WP_349660989.1">
    <property type="nucleotide sequence ID" value="NZ_JBEGDG010000015.1"/>
</dbReference>
<sequence length="78" mass="8568">MEETKCQVCTTYEAFEKLIEIGTEPKQSFHIAVSQLIASALETAIEEAYDEGYEVGFKEASNDIAEIVGSYAKAVKEA</sequence>
<proteinExistence type="predicted"/>
<evidence type="ECO:0000313" key="1">
    <source>
        <dbReference type="EMBL" id="MEQ6356544.1"/>
    </source>
</evidence>
<protein>
    <submittedName>
        <fullName evidence="1">Uncharacterized protein</fullName>
    </submittedName>
</protein>
<gene>
    <name evidence="1" type="ORF">ABNX05_18130</name>
</gene>
<evidence type="ECO:0000313" key="2">
    <source>
        <dbReference type="Proteomes" id="UP001478862"/>
    </source>
</evidence>
<name>A0ABV1MXB8_9BACI</name>
<comment type="caution">
    <text evidence="1">The sequence shown here is derived from an EMBL/GenBank/DDBJ whole genome shotgun (WGS) entry which is preliminary data.</text>
</comment>
<reference evidence="1 2" key="1">
    <citation type="submission" date="2024-06" db="EMBL/GenBank/DDBJ databases">
        <title>Lysinibacillus zambalefons sp. nov., a Novel Firmicute Isolated from the Poon Bato Zambales Hyperalkaline Spring.</title>
        <authorList>
            <person name="Aja J.A."/>
            <person name="Lazaro J.E.H."/>
            <person name="Llorin L.D."/>
            <person name="Lim K.R."/>
            <person name="Teodosio J."/>
            <person name="Dalisay D.S."/>
        </authorList>
    </citation>
    <scope>NUCLEOTIDE SEQUENCE [LARGE SCALE GENOMIC DNA]</scope>
    <source>
        <strain evidence="1 2">M3</strain>
    </source>
</reference>
<dbReference type="EMBL" id="JBEGDG010000015">
    <property type="protein sequence ID" value="MEQ6356544.1"/>
    <property type="molecule type" value="Genomic_DNA"/>
</dbReference>
<keyword evidence="2" id="KW-1185">Reference proteome</keyword>
<organism evidence="1 2">
    <name type="scientific">Lysinibacillus zambalensis</name>
    <dbReference type="NCBI Taxonomy" id="3160866"/>
    <lineage>
        <taxon>Bacteria</taxon>
        <taxon>Bacillati</taxon>
        <taxon>Bacillota</taxon>
        <taxon>Bacilli</taxon>
        <taxon>Bacillales</taxon>
        <taxon>Bacillaceae</taxon>
        <taxon>Lysinibacillus</taxon>
    </lineage>
</organism>
<dbReference type="Proteomes" id="UP001478862">
    <property type="component" value="Unassembled WGS sequence"/>
</dbReference>